<proteinExistence type="predicted"/>
<dbReference type="Proteomes" id="UP000245884">
    <property type="component" value="Unassembled WGS sequence"/>
</dbReference>
<reference evidence="1 2" key="1">
    <citation type="journal article" date="2018" name="Mol. Biol. Evol.">
        <title>Broad Genomic Sampling Reveals a Smut Pathogenic Ancestry of the Fungal Clade Ustilaginomycotina.</title>
        <authorList>
            <person name="Kijpornyongpan T."/>
            <person name="Mondo S.J."/>
            <person name="Barry K."/>
            <person name="Sandor L."/>
            <person name="Lee J."/>
            <person name="Lipzen A."/>
            <person name="Pangilinan J."/>
            <person name="LaButti K."/>
            <person name="Hainaut M."/>
            <person name="Henrissat B."/>
            <person name="Grigoriev I.V."/>
            <person name="Spatafora J.W."/>
            <person name="Aime M.C."/>
        </authorList>
    </citation>
    <scope>NUCLEOTIDE SEQUENCE [LARGE SCALE GENOMIC DNA]</scope>
    <source>
        <strain evidence="1 2">MCA 5214</strain>
    </source>
</reference>
<organism evidence="1 2">
    <name type="scientific">Jaminaea rosea</name>
    <dbReference type="NCBI Taxonomy" id="1569628"/>
    <lineage>
        <taxon>Eukaryota</taxon>
        <taxon>Fungi</taxon>
        <taxon>Dikarya</taxon>
        <taxon>Basidiomycota</taxon>
        <taxon>Ustilaginomycotina</taxon>
        <taxon>Exobasidiomycetes</taxon>
        <taxon>Microstromatales</taxon>
        <taxon>Microstromatales incertae sedis</taxon>
        <taxon>Jaminaea</taxon>
    </lineage>
</organism>
<protein>
    <submittedName>
        <fullName evidence="1">Uncharacterized protein</fullName>
    </submittedName>
</protein>
<evidence type="ECO:0000313" key="1">
    <source>
        <dbReference type="EMBL" id="PWN24607.1"/>
    </source>
</evidence>
<keyword evidence="2" id="KW-1185">Reference proteome</keyword>
<sequence length="139" mass="15154">MRRGGQASRRQTRRAVLYHFTSVVVPGYAGTKSAGERARGKNHVGSTRTLRLLRRLAQRLHDWPGPTQGCPAAHPHRRGWPLIHYRTCRGSIVESGGPGSLPPANENGTTASSWLVSLLDTVGRCGVPEAAPQGQRESW</sequence>
<dbReference type="RefSeq" id="XP_025359219.1">
    <property type="nucleotide sequence ID" value="XM_025503153.1"/>
</dbReference>
<name>A0A316UH02_9BASI</name>
<dbReference type="AlphaFoldDB" id="A0A316UH02"/>
<gene>
    <name evidence="1" type="ORF">BDZ90DRAFT_100963</name>
</gene>
<dbReference type="EMBL" id="KZ819680">
    <property type="protein sequence ID" value="PWN24607.1"/>
    <property type="molecule type" value="Genomic_DNA"/>
</dbReference>
<accession>A0A316UH02</accession>
<evidence type="ECO:0000313" key="2">
    <source>
        <dbReference type="Proteomes" id="UP000245884"/>
    </source>
</evidence>
<dbReference type="GeneID" id="37024976"/>